<proteinExistence type="predicted"/>
<sequence>MMATGLNRKRSATSGALEVTDPNIKPINCKPARVYSVSSDIVPQILTHPDEEEHAKLSKSPPDMAPRWSQVGFQSIFQDGSNSRRSADSIEEESTQDTENHDDHSEIGLSSGDRLQVNTASNDSLLSSTSRGNKRRLSLFTNSRENIRNRSTSGSMNPSIVVNGATGNVISKSGSKLFKTKSNKSANSLQSSLSTSHSHSSKGNNVFSKMAKKLLPYKPHSSIGKDDIEPVVPSSFSKFLHSSYGKHRSPVQFLHNSTGGLIDSEKSVYSFNPSINNYPNDTALNPIQEDTFDATNVSILHDLLRNLPSLVANYKSFTTQELHVLEGNIWGIYCSIVVELFKNKRIWQLPAKIEDIDRLLDFYITLKTQTKAAVTHFKFISEIEEFITTSLYILENQIVFNYANEETVNTALKRVGIIWKIFYQQVYFDITAVLLPFEKSFQKDSNYWLDGYLPEPSRYTPSVDFLLLKCFRDSIILPYYESFLHTNDGARKSFQKYIFNEEEQNGVTEEDKLTMLQCFGILSTIKGNSKNQRIIDELLEGIRMSI</sequence>
<dbReference type="PANTHER" id="PTHR32428:SF2">
    <property type="entry name" value="TARGET OF RAPAMYCIN COMPLEX 2 SUBUNIT BIT61-RELATED"/>
    <property type="match status" value="1"/>
</dbReference>
<evidence type="ECO:0008006" key="4">
    <source>
        <dbReference type="Google" id="ProtNLM"/>
    </source>
</evidence>
<dbReference type="Pfam" id="PF08539">
    <property type="entry name" value="HbrB"/>
    <property type="match status" value="1"/>
</dbReference>
<evidence type="ECO:0000313" key="2">
    <source>
        <dbReference type="EMBL" id="CAI1934297.1"/>
    </source>
</evidence>
<dbReference type="EMBL" id="OX291494">
    <property type="protein sequence ID" value="CAI1934297.1"/>
    <property type="molecule type" value="Genomic_DNA"/>
</dbReference>
<name>A0ABN8VXP1_SACEU</name>
<feature type="compositionally biased region" description="Polar residues" evidence="1">
    <location>
        <begin position="116"/>
        <end position="131"/>
    </location>
</feature>
<organism evidence="2 3">
    <name type="scientific">Saccharomyces eubayanus</name>
    <name type="common">Yeast</name>
    <dbReference type="NCBI Taxonomy" id="1080349"/>
    <lineage>
        <taxon>Eukaryota</taxon>
        <taxon>Fungi</taxon>
        <taxon>Dikarya</taxon>
        <taxon>Ascomycota</taxon>
        <taxon>Saccharomycotina</taxon>
        <taxon>Saccharomycetes</taxon>
        <taxon>Saccharomycetales</taxon>
        <taxon>Saccharomycetaceae</taxon>
        <taxon>Saccharomyces</taxon>
    </lineage>
</organism>
<dbReference type="Proteomes" id="UP001152964">
    <property type="component" value="Chromosome 4"/>
</dbReference>
<feature type="compositionally biased region" description="Polar residues" evidence="1">
    <location>
        <begin position="139"/>
        <end position="160"/>
    </location>
</feature>
<gene>
    <name evidence="2" type="primary">U6500D04750</name>
    <name evidence="2" type="ORF">SEUBUCD650_0D04750</name>
</gene>
<evidence type="ECO:0000256" key="1">
    <source>
        <dbReference type="SAM" id="MobiDB-lite"/>
    </source>
</evidence>
<feature type="region of interest" description="Disordered" evidence="1">
    <location>
        <begin position="76"/>
        <end position="160"/>
    </location>
</feature>
<dbReference type="PANTHER" id="PTHR32428">
    <property type="entry name" value="TARGET OF RAPAMYCIN COMPLEX 2 SUBUNIT BIT61-RELATED"/>
    <property type="match status" value="1"/>
</dbReference>
<evidence type="ECO:0000313" key="3">
    <source>
        <dbReference type="Proteomes" id="UP001152964"/>
    </source>
</evidence>
<reference evidence="2" key="1">
    <citation type="submission" date="2022-08" db="EMBL/GenBank/DDBJ databases">
        <authorList>
            <person name="Byrne P K."/>
        </authorList>
    </citation>
    <scope>NUCLEOTIDE SEQUENCE</scope>
    <source>
        <strain evidence="2">UCD650</strain>
    </source>
</reference>
<dbReference type="InterPro" id="IPR013745">
    <property type="entry name" value="Bit61/PRR5"/>
</dbReference>
<keyword evidence="3" id="KW-1185">Reference proteome</keyword>
<protein>
    <recommendedName>
        <fullName evidence="4">BIT2-like protein</fullName>
    </recommendedName>
</protein>
<accession>A0ABN8VXP1</accession>